<dbReference type="AlphaFoldDB" id="A0A8S3AZT0"/>
<dbReference type="Proteomes" id="UP000676336">
    <property type="component" value="Unassembled WGS sequence"/>
</dbReference>
<evidence type="ECO:0000259" key="1">
    <source>
        <dbReference type="Pfam" id="PF04100"/>
    </source>
</evidence>
<evidence type="ECO:0000313" key="2">
    <source>
        <dbReference type="EMBL" id="CAF4775724.1"/>
    </source>
</evidence>
<comment type="caution">
    <text evidence="2">The sequence shown here is derived from an EMBL/GenBank/DDBJ whole genome shotgun (WGS) entry which is preliminary data.</text>
</comment>
<feature type="domain" description="Vps53 N-terminal" evidence="1">
    <location>
        <begin position="4"/>
        <end position="44"/>
    </location>
</feature>
<proteinExistence type="predicted"/>
<name>A0A8S3AZT0_9BILA</name>
<sequence length="58" mass="6604">TNLRPKSSPFQGIISQCFEDHLDIYIAELDRSLGDQIQKFVDELKKDGYPVFEGGEDT</sequence>
<dbReference type="InterPro" id="IPR007234">
    <property type="entry name" value="Vps53_N"/>
</dbReference>
<reference evidence="2" key="1">
    <citation type="submission" date="2021-02" db="EMBL/GenBank/DDBJ databases">
        <authorList>
            <person name="Nowell W R."/>
        </authorList>
    </citation>
    <scope>NUCLEOTIDE SEQUENCE</scope>
</reference>
<dbReference type="EMBL" id="CAJOBI010142826">
    <property type="protein sequence ID" value="CAF4775724.1"/>
    <property type="molecule type" value="Genomic_DNA"/>
</dbReference>
<organism evidence="2 3">
    <name type="scientific">Rotaria magnacalcarata</name>
    <dbReference type="NCBI Taxonomy" id="392030"/>
    <lineage>
        <taxon>Eukaryota</taxon>
        <taxon>Metazoa</taxon>
        <taxon>Spiralia</taxon>
        <taxon>Gnathifera</taxon>
        <taxon>Rotifera</taxon>
        <taxon>Eurotatoria</taxon>
        <taxon>Bdelloidea</taxon>
        <taxon>Philodinida</taxon>
        <taxon>Philodinidae</taxon>
        <taxon>Rotaria</taxon>
    </lineage>
</organism>
<evidence type="ECO:0000313" key="3">
    <source>
        <dbReference type="Proteomes" id="UP000676336"/>
    </source>
</evidence>
<feature type="non-terminal residue" evidence="2">
    <location>
        <position position="58"/>
    </location>
</feature>
<dbReference type="Pfam" id="PF04100">
    <property type="entry name" value="Vps53_N"/>
    <property type="match status" value="1"/>
</dbReference>
<gene>
    <name evidence="2" type="ORF">SMN809_LOCUS46124</name>
</gene>
<feature type="non-terminal residue" evidence="2">
    <location>
        <position position="1"/>
    </location>
</feature>
<protein>
    <recommendedName>
        <fullName evidence="1">Vps53 N-terminal domain-containing protein</fullName>
    </recommendedName>
</protein>
<accession>A0A8S3AZT0</accession>